<keyword evidence="3" id="KW-1185">Reference proteome</keyword>
<feature type="region of interest" description="Disordered" evidence="1">
    <location>
        <begin position="115"/>
        <end position="297"/>
    </location>
</feature>
<feature type="compositionally biased region" description="Polar residues" evidence="1">
    <location>
        <begin position="251"/>
        <end position="260"/>
    </location>
</feature>
<sequence>MSQVACPVCQFAIARSNITAHIRRQHAGVPVSPEAAAARGLVACGCGQVVLSAAALKQHQGIKKCGESRPATEAARPAAASPVAARTASTAVTASLAPVDPAAAPLTGLLGDAVSDAGSSVSSGPSQGAASGGAQRDGPSRERESSRQRSNGGQFSGGQASSGQPSARPSSARPSRGGRSSSDGPICSGQSDGPHRTDRAGNSPSRGAAARSPVNEGPETPTYLRGSQPVVIIPAATARNTASSPADDRTQTPTYPQGSQPVVVIPAAPSRNRRQVQGSRSPVQQDAPPPVQVPDNIPPVLRPLEEPDMELDLPVSSPLDVDAFAVTVSPAALLSQFGCGAYITLASYAKDFDDLEHFSSWIHFGTLGVLFRCHPQYKIPLLERLRGAPQHSKVYKNKHPTAFAMGEPMLSLGIMVDALQAIGCTSVRLQGYGMKVPLQNFQDPLVFGDPLHPMCEANMYDVGCTYLTRAITLAAPALTAVRSGYRCYPSALRVGMGYGGLEFRSSSRRDGISHFKAYPVLVHVLKGVAQRAGQGGQPMNVSTVKERIKTLKAWRDRLQKCPHPDTHGLRLEVSVRARNLAHAVQVARNSRLLDAGYLLSPEARPKQIKVRRTTMQAVLNDFDVLLSKAEAKKIFTGNHTKVSSELQRTAVVDLYNALGWNPGRKPTEWDSPRAWWEERTTTLDVSRDLEQFSSAPLTRMLFSLVREQVPCQQCNKAAPAYHLTGRPKFFRIQCGSAEGCKQSMAGKAFRSYLAHLITTNTININLRALVPDPATLTFQALPEELLLEHPRLLTILSSHRPQLQGLQRTTIYANRPRSLLYAAASMLHPDEGSTAAMASQVMERALGWLRENPKTVEDHLGSQMPAAVARCLTSIAEDIGTPEGKMLEPVLVRGIAGAYRRRVALMVVTQGAWSCMVIPPGEQGTVLGLVRTTAGYKVVTGVGPRAGAM</sequence>
<dbReference type="PANTHER" id="PTHR34863">
    <property type="entry name" value="EXPRESSED PROTEIN"/>
    <property type="match status" value="1"/>
</dbReference>
<name>A0A5C3ESL2_9BASI</name>
<reference evidence="2 3" key="1">
    <citation type="submission" date="2018-03" db="EMBL/GenBank/DDBJ databases">
        <authorList>
            <person name="Guldener U."/>
        </authorList>
    </citation>
    <scope>NUCLEOTIDE SEQUENCE [LARGE SCALE GENOMIC DNA]</scope>
    <source>
        <strain evidence="2 3">DAOM196992</strain>
    </source>
</reference>
<dbReference type="PANTHER" id="PTHR34863:SF1">
    <property type="entry name" value="OTU DOMAIN-CONTAINING PROTEIN"/>
    <property type="match status" value="1"/>
</dbReference>
<feature type="compositionally biased region" description="Basic and acidic residues" evidence="1">
    <location>
        <begin position="138"/>
        <end position="147"/>
    </location>
</feature>
<gene>
    <name evidence="2" type="ORF">PSFLO_00785</name>
</gene>
<feature type="compositionally biased region" description="Pro residues" evidence="1">
    <location>
        <begin position="287"/>
        <end position="297"/>
    </location>
</feature>
<accession>A0A5C3ESL2</accession>
<feature type="compositionally biased region" description="Low complexity" evidence="1">
    <location>
        <begin position="115"/>
        <end position="134"/>
    </location>
</feature>
<dbReference type="Proteomes" id="UP000323386">
    <property type="component" value="Unassembled WGS sequence"/>
</dbReference>
<proteinExistence type="predicted"/>
<dbReference type="AlphaFoldDB" id="A0A5C3ESL2"/>
<feature type="compositionally biased region" description="Low complexity" evidence="1">
    <location>
        <begin position="148"/>
        <end position="182"/>
    </location>
</feature>
<protein>
    <submittedName>
        <fullName evidence="2">Uncharacterized protein</fullName>
    </submittedName>
</protein>
<evidence type="ECO:0000313" key="3">
    <source>
        <dbReference type="Proteomes" id="UP000323386"/>
    </source>
</evidence>
<evidence type="ECO:0000256" key="1">
    <source>
        <dbReference type="SAM" id="MobiDB-lite"/>
    </source>
</evidence>
<dbReference type="EMBL" id="OOIP01000002">
    <property type="protein sequence ID" value="SPO35314.1"/>
    <property type="molecule type" value="Genomic_DNA"/>
</dbReference>
<organism evidence="2 3">
    <name type="scientific">Pseudozyma flocculosa</name>
    <dbReference type="NCBI Taxonomy" id="84751"/>
    <lineage>
        <taxon>Eukaryota</taxon>
        <taxon>Fungi</taxon>
        <taxon>Dikarya</taxon>
        <taxon>Basidiomycota</taxon>
        <taxon>Ustilaginomycotina</taxon>
        <taxon>Ustilaginomycetes</taxon>
        <taxon>Ustilaginales</taxon>
        <taxon>Ustilaginaceae</taxon>
        <taxon>Pseudozyma</taxon>
    </lineage>
</organism>
<evidence type="ECO:0000313" key="2">
    <source>
        <dbReference type="EMBL" id="SPO35314.1"/>
    </source>
</evidence>